<proteinExistence type="predicted"/>
<protein>
    <submittedName>
        <fullName evidence="2">Uncharacterized protein</fullName>
    </submittedName>
</protein>
<dbReference type="OrthoDB" id="1104553at2759"/>
<sequence length="271" mass="30902">MLRMGGNCLPEAQHPALRPSVENLDWNREMSRLNSDASSLSAENCKDTFCCLAAMKLDDRTEWTDKKHNLYLRHLEVSFVKQLHQSKLFLARCSELNQRDTNISQKHLINVNNDSKQNGCWQKKDDLSRSNQADSRVLFKGKWMYNLKHMYVHCPPPSAEMPEFLKLCSTVKQGKLIIPHEVATGPQEFSTSNPRDGDLYDLTREGMGQNFSDEDNQSTSNYQSRAKRSRTALADSSTHGQIVPSWKCPSTDSSGRCFQKMNMMTTMCPSI</sequence>
<dbReference type="GO" id="GO:0042752">
    <property type="term" value="P:regulation of circadian rhythm"/>
    <property type="evidence" value="ECO:0007669"/>
    <property type="project" value="InterPro"/>
</dbReference>
<dbReference type="GO" id="GO:0009409">
    <property type="term" value="P:response to cold"/>
    <property type="evidence" value="ECO:0007669"/>
    <property type="project" value="InterPro"/>
</dbReference>
<dbReference type="EMBL" id="NKXS01004150">
    <property type="protein sequence ID" value="PIN07291.1"/>
    <property type="molecule type" value="Genomic_DNA"/>
</dbReference>
<feature type="compositionally biased region" description="Basic and acidic residues" evidence="1">
    <location>
        <begin position="195"/>
        <end position="204"/>
    </location>
</feature>
<dbReference type="Proteomes" id="UP000231279">
    <property type="component" value="Unassembled WGS sequence"/>
</dbReference>
<evidence type="ECO:0000313" key="3">
    <source>
        <dbReference type="Proteomes" id="UP000231279"/>
    </source>
</evidence>
<accession>A0A2G9GPQ8</accession>
<dbReference type="InterPro" id="IPR044678">
    <property type="entry name" value="COR27/28"/>
</dbReference>
<feature type="region of interest" description="Disordered" evidence="1">
    <location>
        <begin position="183"/>
        <end position="252"/>
    </location>
</feature>
<evidence type="ECO:0000313" key="2">
    <source>
        <dbReference type="EMBL" id="PIN07291.1"/>
    </source>
</evidence>
<keyword evidence="3" id="KW-1185">Reference proteome</keyword>
<comment type="caution">
    <text evidence="2">The sequence shown here is derived from an EMBL/GenBank/DDBJ whole genome shotgun (WGS) entry which is preliminary data.</text>
</comment>
<reference evidence="3" key="1">
    <citation type="journal article" date="2018" name="Gigascience">
        <title>Genome assembly of the Pink Ipe (Handroanthus impetiginosus, Bignoniaceae), a highly valued, ecologically keystone Neotropical timber forest tree.</title>
        <authorList>
            <person name="Silva-Junior O.B."/>
            <person name="Grattapaglia D."/>
            <person name="Novaes E."/>
            <person name="Collevatti R.G."/>
        </authorList>
    </citation>
    <scope>NUCLEOTIDE SEQUENCE [LARGE SCALE GENOMIC DNA]</scope>
    <source>
        <strain evidence="3">cv. UFG-1</strain>
    </source>
</reference>
<gene>
    <name evidence="2" type="ORF">CDL12_20146</name>
</gene>
<name>A0A2G9GPQ8_9LAMI</name>
<dbReference type="AlphaFoldDB" id="A0A2G9GPQ8"/>
<dbReference type="PANTHER" id="PTHR33676">
    <property type="entry name" value="COLD REGULATED PROTEIN 27"/>
    <property type="match status" value="1"/>
</dbReference>
<dbReference type="PANTHER" id="PTHR33676:SF14">
    <property type="match status" value="1"/>
</dbReference>
<evidence type="ECO:0000256" key="1">
    <source>
        <dbReference type="SAM" id="MobiDB-lite"/>
    </source>
</evidence>
<organism evidence="2 3">
    <name type="scientific">Handroanthus impetiginosus</name>
    <dbReference type="NCBI Taxonomy" id="429701"/>
    <lineage>
        <taxon>Eukaryota</taxon>
        <taxon>Viridiplantae</taxon>
        <taxon>Streptophyta</taxon>
        <taxon>Embryophyta</taxon>
        <taxon>Tracheophyta</taxon>
        <taxon>Spermatophyta</taxon>
        <taxon>Magnoliopsida</taxon>
        <taxon>eudicotyledons</taxon>
        <taxon>Gunneridae</taxon>
        <taxon>Pentapetalae</taxon>
        <taxon>asterids</taxon>
        <taxon>lamiids</taxon>
        <taxon>Lamiales</taxon>
        <taxon>Bignoniaceae</taxon>
        <taxon>Crescentiina</taxon>
        <taxon>Tabebuia alliance</taxon>
        <taxon>Handroanthus</taxon>
    </lineage>
</organism>